<organism evidence="1 2">
    <name type="scientific">Candidatus Nomurabacteria bacterium RIFCSPLOWO2_01_FULL_40_18</name>
    <dbReference type="NCBI Taxonomy" id="1801773"/>
    <lineage>
        <taxon>Bacteria</taxon>
        <taxon>Candidatus Nomuraibacteriota</taxon>
    </lineage>
</organism>
<evidence type="ECO:0000313" key="1">
    <source>
        <dbReference type="EMBL" id="OGI94410.1"/>
    </source>
</evidence>
<evidence type="ECO:0000313" key="2">
    <source>
        <dbReference type="Proteomes" id="UP000176629"/>
    </source>
</evidence>
<sequence length="205" mass="24117">MKNLPIDLNIFPFYKREQVRGRTIRNRCGRDFLFYSLAYYFPDKFGLGRLTAYELEHHGYFGVSVPAYLAWTQIQFLRAPKYLKELGLQIVINDRPINSFSDFVRAILFSRMDYKKAISDIEKTIDRSEVAGIDIAVGFGGLLDHVSFVHGYDTDNLYTFETTKTPIQFESIDKNHPQVMRLPKREIQKRWTRFGRVWNVKTTKN</sequence>
<protein>
    <recommendedName>
        <fullName evidence="3">Peptidase C39-like domain-containing protein</fullName>
    </recommendedName>
</protein>
<dbReference type="AlphaFoldDB" id="A0A1F6XJR3"/>
<dbReference type="EMBL" id="MFUX01000024">
    <property type="protein sequence ID" value="OGI94410.1"/>
    <property type="molecule type" value="Genomic_DNA"/>
</dbReference>
<gene>
    <name evidence="1" type="ORF">A3A03_03910</name>
</gene>
<accession>A0A1F6XJR3</accession>
<dbReference type="STRING" id="1801773.A3A03_03910"/>
<name>A0A1F6XJR3_9BACT</name>
<comment type="caution">
    <text evidence="1">The sequence shown here is derived from an EMBL/GenBank/DDBJ whole genome shotgun (WGS) entry which is preliminary data.</text>
</comment>
<dbReference type="Proteomes" id="UP000176629">
    <property type="component" value="Unassembled WGS sequence"/>
</dbReference>
<reference evidence="1 2" key="1">
    <citation type="journal article" date="2016" name="Nat. Commun.">
        <title>Thousands of microbial genomes shed light on interconnected biogeochemical processes in an aquifer system.</title>
        <authorList>
            <person name="Anantharaman K."/>
            <person name="Brown C.T."/>
            <person name="Hug L.A."/>
            <person name="Sharon I."/>
            <person name="Castelle C.J."/>
            <person name="Probst A.J."/>
            <person name="Thomas B.C."/>
            <person name="Singh A."/>
            <person name="Wilkins M.J."/>
            <person name="Karaoz U."/>
            <person name="Brodie E.L."/>
            <person name="Williams K.H."/>
            <person name="Hubbard S.S."/>
            <person name="Banfield J.F."/>
        </authorList>
    </citation>
    <scope>NUCLEOTIDE SEQUENCE [LARGE SCALE GENOMIC DNA]</scope>
</reference>
<evidence type="ECO:0008006" key="3">
    <source>
        <dbReference type="Google" id="ProtNLM"/>
    </source>
</evidence>
<proteinExistence type="predicted"/>